<proteinExistence type="predicted"/>
<dbReference type="EMBL" id="CP092886">
    <property type="protein sequence ID" value="UYV84580.1"/>
    <property type="molecule type" value="Genomic_DNA"/>
</dbReference>
<evidence type="ECO:0000313" key="1">
    <source>
        <dbReference type="EMBL" id="UYV84580.1"/>
    </source>
</evidence>
<sequence length="115" mass="13550">MSLKQYHQFDNLNQVSHYPFLQHHLRKVHDRIQAQDDEVSDHNGVVELVMKHFLTNWISYKSTIIKAAKVSIPRGNIKKRIPNYTHQVKIIQTLITKRNELQKSAPKTKQIVELN</sequence>
<protein>
    <submittedName>
        <fullName evidence="1">Uncharacterized protein</fullName>
    </submittedName>
</protein>
<gene>
    <name evidence="1" type="ORF">LAZ67_X002703</name>
</gene>
<organism evidence="1 2">
    <name type="scientific">Cordylochernes scorpioides</name>
    <dbReference type="NCBI Taxonomy" id="51811"/>
    <lineage>
        <taxon>Eukaryota</taxon>
        <taxon>Metazoa</taxon>
        <taxon>Ecdysozoa</taxon>
        <taxon>Arthropoda</taxon>
        <taxon>Chelicerata</taxon>
        <taxon>Arachnida</taxon>
        <taxon>Pseudoscorpiones</taxon>
        <taxon>Cheliferoidea</taxon>
        <taxon>Chernetidae</taxon>
        <taxon>Cordylochernes</taxon>
    </lineage>
</organism>
<keyword evidence="2" id="KW-1185">Reference proteome</keyword>
<name>A0ABY6LTK9_9ARAC</name>
<dbReference type="Proteomes" id="UP001235939">
    <property type="component" value="Chromosome X"/>
</dbReference>
<accession>A0ABY6LTK9</accession>
<reference evidence="1 2" key="1">
    <citation type="submission" date="2022-03" db="EMBL/GenBank/DDBJ databases">
        <title>A chromosomal length assembly of Cordylochernes scorpioides.</title>
        <authorList>
            <person name="Zeh D."/>
            <person name="Zeh J."/>
        </authorList>
    </citation>
    <scope>NUCLEOTIDE SEQUENCE [LARGE SCALE GENOMIC DNA]</scope>
    <source>
        <strain evidence="1">IN4F17</strain>
        <tissue evidence="1">Whole Body</tissue>
    </source>
</reference>
<evidence type="ECO:0000313" key="2">
    <source>
        <dbReference type="Proteomes" id="UP001235939"/>
    </source>
</evidence>